<dbReference type="InterPro" id="IPR032807">
    <property type="entry name" value="GNVR"/>
</dbReference>
<name>A0A0H0XUN9_9SPHN</name>
<feature type="coiled-coil region" evidence="1">
    <location>
        <begin position="173"/>
        <end position="242"/>
    </location>
</feature>
<dbReference type="Proteomes" id="UP000053455">
    <property type="component" value="Unassembled WGS sequence"/>
</dbReference>
<gene>
    <name evidence="4" type="ORF">AAV99_09990</name>
</gene>
<feature type="domain" description="Tyrosine-protein kinase G-rich" evidence="3">
    <location>
        <begin position="364"/>
        <end position="439"/>
    </location>
</feature>
<sequence>MNHLLEEMRAGLWAVWNRRWLALGIAWGVCLLGWLVIALIPNTYESEARIFVQLDDVLAEQIGIGANARERDIDRIRQTLVSSVNLETVIRSTRIGDGVSSPGDMEAAIARLEKDIQVVSEGENIFEIAAQSGRGDLSDSENAQLANTIAQRMIDIFREENLGGARGEMSSSIEFLNEQLANREAELEAAEERRLAFEAQHPDLIGGAQNIATQMSATRAELRSVESDLAAAQAAAASLEGQLASTPRSITIPGTGGGGPQATLAQAEANLSAMRARGLTDEHPDVIAATRTVASLRERAQAAGGGSGAASMPNPAYSSLQSMTGERQSNVMSLQSRAAALRAEIASINASQAREPGVAAEAQRISRDYEVLREQYDELLQDREELRLRGQVENERSAVQFEVVDPPTTPRVPAAPNRALLLFGVLILGLGAGVGTAFALSKLGSTFATAGQMERTFGLPVIGTITHTFTEAGRELRRQRFKYFAAGVGGLGVLFVVLMGVEIVQRSTMA</sequence>
<feature type="transmembrane region" description="Helical" evidence="2">
    <location>
        <begin position="419"/>
        <end position="440"/>
    </location>
</feature>
<accession>A0A0H0XUN9</accession>
<evidence type="ECO:0000256" key="1">
    <source>
        <dbReference type="SAM" id="Coils"/>
    </source>
</evidence>
<reference evidence="4" key="1">
    <citation type="submission" date="2015-04" db="EMBL/GenBank/DDBJ databases">
        <title>The draft genome sequence of Erythrobacter marinus HWDM-33.</title>
        <authorList>
            <person name="Zhuang L."/>
            <person name="Liu Y."/>
            <person name="Shao Z."/>
        </authorList>
    </citation>
    <scope>NUCLEOTIDE SEQUENCE [LARGE SCALE GENOMIC DNA]</scope>
    <source>
        <strain evidence="4">HWDM-33</strain>
    </source>
</reference>
<dbReference type="Pfam" id="PF13807">
    <property type="entry name" value="GNVR"/>
    <property type="match status" value="1"/>
</dbReference>
<evidence type="ECO:0000256" key="2">
    <source>
        <dbReference type="SAM" id="Phobius"/>
    </source>
</evidence>
<dbReference type="NCBIfam" id="TIGR03007">
    <property type="entry name" value="pepcterm_ChnLen"/>
    <property type="match status" value="1"/>
</dbReference>
<dbReference type="PANTHER" id="PTHR32309:SF31">
    <property type="entry name" value="CAPSULAR EXOPOLYSACCHARIDE FAMILY"/>
    <property type="match status" value="1"/>
</dbReference>
<dbReference type="PANTHER" id="PTHR32309">
    <property type="entry name" value="TYROSINE-PROTEIN KINASE"/>
    <property type="match status" value="1"/>
</dbReference>
<feature type="transmembrane region" description="Helical" evidence="2">
    <location>
        <begin position="20"/>
        <end position="40"/>
    </location>
</feature>
<dbReference type="AlphaFoldDB" id="A0A0H0XUN9"/>
<keyword evidence="2" id="KW-0812">Transmembrane</keyword>
<evidence type="ECO:0000259" key="3">
    <source>
        <dbReference type="Pfam" id="PF13807"/>
    </source>
</evidence>
<dbReference type="InterPro" id="IPR014345">
    <property type="entry name" value="XrtA_polysacc_chain"/>
</dbReference>
<dbReference type="InterPro" id="IPR050445">
    <property type="entry name" value="Bact_polysacc_biosynth/exp"/>
</dbReference>
<dbReference type="PATRIC" id="fig|874156.12.peg.2053"/>
<feature type="coiled-coil region" evidence="1">
    <location>
        <begin position="362"/>
        <end position="389"/>
    </location>
</feature>
<dbReference type="OrthoDB" id="9795292at2"/>
<proteinExistence type="predicted"/>
<feature type="transmembrane region" description="Helical" evidence="2">
    <location>
        <begin position="483"/>
        <end position="504"/>
    </location>
</feature>
<comment type="caution">
    <text evidence="4">The sequence shown here is derived from an EMBL/GenBank/DDBJ whole genome shotgun (WGS) entry which is preliminary data.</text>
</comment>
<dbReference type="RefSeq" id="WP_047093822.1">
    <property type="nucleotide sequence ID" value="NZ_LBHU01000002.1"/>
</dbReference>
<dbReference type="STRING" id="874156.GCA_001021555_01312"/>
<dbReference type="EMBL" id="LBHU01000002">
    <property type="protein sequence ID" value="KLI64005.1"/>
    <property type="molecule type" value="Genomic_DNA"/>
</dbReference>
<keyword evidence="2" id="KW-1133">Transmembrane helix</keyword>
<keyword evidence="1" id="KW-0175">Coiled coil</keyword>
<organism evidence="4 5">
    <name type="scientific">Aurantiacibacter marinus</name>
    <dbReference type="NCBI Taxonomy" id="874156"/>
    <lineage>
        <taxon>Bacteria</taxon>
        <taxon>Pseudomonadati</taxon>
        <taxon>Pseudomonadota</taxon>
        <taxon>Alphaproteobacteria</taxon>
        <taxon>Sphingomonadales</taxon>
        <taxon>Erythrobacteraceae</taxon>
        <taxon>Aurantiacibacter</taxon>
    </lineage>
</organism>
<protein>
    <submittedName>
        <fullName evidence="4">Chain-length determining protein</fullName>
    </submittedName>
</protein>
<evidence type="ECO:0000313" key="5">
    <source>
        <dbReference type="Proteomes" id="UP000053455"/>
    </source>
</evidence>
<evidence type="ECO:0000313" key="4">
    <source>
        <dbReference type="EMBL" id="KLI64005.1"/>
    </source>
</evidence>
<keyword evidence="2" id="KW-0472">Membrane</keyword>
<keyword evidence="5" id="KW-1185">Reference proteome</keyword>